<feature type="domain" description="5'-3' exoribonuclease 1 SH3-like" evidence="14">
    <location>
        <begin position="1229"/>
        <end position="1273"/>
    </location>
</feature>
<dbReference type="InterPro" id="IPR019771">
    <property type="entry name" value="F-actin_capping_bsu_CS"/>
</dbReference>
<feature type="compositionally biased region" description="Low complexity" evidence="11">
    <location>
        <begin position="1698"/>
        <end position="1720"/>
    </location>
</feature>
<dbReference type="InterPro" id="IPR042276">
    <property type="entry name" value="CapZ_alpha/beta_2"/>
</dbReference>
<feature type="region of interest" description="Disordered" evidence="11">
    <location>
        <begin position="1671"/>
        <end position="1726"/>
    </location>
</feature>
<dbReference type="GO" id="GO:0005634">
    <property type="term" value="C:nucleus"/>
    <property type="evidence" value="ECO:0007669"/>
    <property type="project" value="TreeGrafter"/>
</dbReference>
<comment type="similarity">
    <text evidence="2">Belongs to the F-actin-capping protein beta subunit family.</text>
</comment>
<keyword evidence="6" id="KW-0378">Hydrolase</keyword>
<dbReference type="InterPro" id="IPR041412">
    <property type="entry name" value="Xrn1_helical"/>
</dbReference>
<dbReference type="SMART" id="SM00173">
    <property type="entry name" value="RAS"/>
    <property type="match status" value="1"/>
</dbReference>
<dbReference type="InterPro" id="IPR041385">
    <property type="entry name" value="SH3_12"/>
</dbReference>
<evidence type="ECO:0000256" key="5">
    <source>
        <dbReference type="ARBA" id="ARBA00022722"/>
    </source>
</evidence>
<dbReference type="GO" id="GO:0005525">
    <property type="term" value="F:GTP binding"/>
    <property type="evidence" value="ECO:0007669"/>
    <property type="project" value="InterPro"/>
</dbReference>
<keyword evidence="8" id="KW-0009">Actin-binding</keyword>
<dbReference type="Gene3D" id="2.30.30.750">
    <property type="match status" value="1"/>
</dbReference>
<dbReference type="GO" id="GO:0000956">
    <property type="term" value="P:nuclear-transcribed mRNA catabolic process"/>
    <property type="evidence" value="ECO:0007669"/>
    <property type="project" value="TreeGrafter"/>
</dbReference>
<dbReference type="GO" id="GO:0003779">
    <property type="term" value="F:actin binding"/>
    <property type="evidence" value="ECO:0007669"/>
    <property type="project" value="UniProtKB-KW"/>
</dbReference>
<evidence type="ECO:0000259" key="15">
    <source>
        <dbReference type="Pfam" id="PF18334"/>
    </source>
</evidence>
<dbReference type="Pfam" id="PF17846">
    <property type="entry name" value="XRN_M"/>
    <property type="match status" value="1"/>
</dbReference>
<evidence type="ECO:0000256" key="6">
    <source>
        <dbReference type="ARBA" id="ARBA00022801"/>
    </source>
</evidence>
<dbReference type="FunFam" id="3.40.50.12390:FF:000002">
    <property type="entry name" value="5'-3' exoribonuclease 1"/>
    <property type="match status" value="1"/>
</dbReference>
<dbReference type="GO" id="GO:0003723">
    <property type="term" value="F:RNA binding"/>
    <property type="evidence" value="ECO:0007669"/>
    <property type="project" value="TreeGrafter"/>
</dbReference>
<keyword evidence="4" id="KW-0963">Cytoplasm</keyword>
<dbReference type="GO" id="GO:0030036">
    <property type="term" value="P:actin cytoskeleton organization"/>
    <property type="evidence" value="ECO:0007669"/>
    <property type="project" value="InterPro"/>
</dbReference>
<keyword evidence="7" id="KW-0269">Exonuclease</keyword>
<evidence type="ECO:0000256" key="8">
    <source>
        <dbReference type="ARBA" id="ARBA00023203"/>
    </source>
</evidence>
<evidence type="ECO:0000256" key="2">
    <source>
        <dbReference type="ARBA" id="ARBA00006039"/>
    </source>
</evidence>
<keyword evidence="9" id="KW-0206">Cytoskeleton</keyword>
<evidence type="ECO:0000256" key="4">
    <source>
        <dbReference type="ARBA" id="ARBA00022490"/>
    </source>
</evidence>
<dbReference type="Proteomes" id="UP000663844">
    <property type="component" value="Unassembled WGS sequence"/>
</dbReference>
<dbReference type="Pfam" id="PF01115">
    <property type="entry name" value="F_actin_cap_B"/>
    <property type="match status" value="1"/>
</dbReference>
<proteinExistence type="inferred from homology"/>
<feature type="compositionally biased region" description="Low complexity" evidence="11">
    <location>
        <begin position="1533"/>
        <end position="1544"/>
    </location>
</feature>
<dbReference type="InterPro" id="IPR027073">
    <property type="entry name" value="5_3_exoribonuclease"/>
</dbReference>
<feature type="region of interest" description="Disordered" evidence="11">
    <location>
        <begin position="1397"/>
        <end position="1442"/>
    </location>
</feature>
<dbReference type="Gene3D" id="3.40.50.12390">
    <property type="match status" value="2"/>
</dbReference>
<dbReference type="InterPro" id="IPR047008">
    <property type="entry name" value="XRN1_SH3_sf"/>
</dbReference>
<feature type="domain" description="Xrn1 helical" evidence="13">
    <location>
        <begin position="276"/>
        <end position="663"/>
    </location>
</feature>
<dbReference type="SUPFAM" id="SSF90096">
    <property type="entry name" value="Subunits of heterodimeric actin filament capping protein Capz"/>
    <property type="match status" value="1"/>
</dbReference>
<feature type="compositionally biased region" description="Low complexity" evidence="11">
    <location>
        <begin position="1601"/>
        <end position="1611"/>
    </location>
</feature>
<name>A0A818HKH2_9BILA</name>
<feature type="domain" description="Xrn1 N-terminal" evidence="12">
    <location>
        <begin position="1"/>
        <end position="230"/>
    </location>
</feature>
<dbReference type="InterPro" id="IPR001806">
    <property type="entry name" value="Small_GTPase"/>
</dbReference>
<evidence type="ECO:0000259" key="13">
    <source>
        <dbReference type="Pfam" id="PF17846"/>
    </source>
</evidence>
<dbReference type="PANTHER" id="PTHR12341:SF7">
    <property type="entry name" value="5'-3' EXORIBONUCLEASE 1"/>
    <property type="match status" value="1"/>
</dbReference>
<feature type="region of interest" description="Disordered" evidence="11">
    <location>
        <begin position="1334"/>
        <end position="1359"/>
    </location>
</feature>
<dbReference type="InterPro" id="IPR043175">
    <property type="entry name" value="CAPZB_N"/>
</dbReference>
<dbReference type="PROSITE" id="PS00231">
    <property type="entry name" value="F_ACTIN_CAPPING_BETA"/>
    <property type="match status" value="1"/>
</dbReference>
<keyword evidence="3" id="KW-0117">Actin capping</keyword>
<dbReference type="InterPro" id="IPR037282">
    <property type="entry name" value="CapZ_alpha/beta"/>
</dbReference>
<dbReference type="PROSITE" id="PS51421">
    <property type="entry name" value="RAS"/>
    <property type="match status" value="1"/>
</dbReference>
<dbReference type="InterPro" id="IPR027417">
    <property type="entry name" value="P-loop_NTPase"/>
</dbReference>
<keyword evidence="5" id="KW-0540">Nuclease</keyword>
<accession>A0A818HKH2</accession>
<evidence type="ECO:0000256" key="10">
    <source>
        <dbReference type="ARBA" id="ARBA00038299"/>
    </source>
</evidence>
<dbReference type="EMBL" id="CAJOAZ010000054">
    <property type="protein sequence ID" value="CAF3509569.1"/>
    <property type="molecule type" value="Genomic_DNA"/>
</dbReference>
<sequence>MGVPKFYRWVSERYPNISRVINDNQIPDFDNFYLDMNGIIHACSHVNEDNCETNVTEEEIFRNIFHYIDFLFRMIKPKKVFFMAVDGVAPRAKMNQQRARRFRAGRDRIKKLKTLAEKTGQTLKETISHHFDTNAITPGTTFMANLDEQLKYFINVKLTTDPLWSGVDIHLSGHLTPGEGEHKIMEYIRYTRSQPGYDVNTRHCLYGLDADLIMLGLVTHEMHFALLREEVKYGPKKISKILTPEEINWHLLQLCLLRDYIDLEFRSVKEKLKFPYDLENIVDDWILMGYLVGNDFIPHLPHVHINQEALPLLWEAYKKVLPTLEGYMNENGELNLSRFEIYLTELSKYDYEHFEKEGDSGKQLDRLNSRNQKKSELDKDQIPNSGFSIEILEKLMITTPINPKKESNGKTEIDTNGQLIDSFIAHERKSPNISSSSSSDDVHPPVYPDADDDGPSSDSERTSDNNNNNNDDEKKKILRMTSNEKRDYMSTIQAEFRQHKNHYYQDKMRCESMSTEQLSLYVQQYIEALQWILKYYYQGCPSWSWFYPHHYAPYLSDLNNFKHFQFPFQRGTPFKPFEQLLGVLPPTSRYLLPTGLQSLMIDDDSPLLHFYPEDFQLDQNEKKQDWESIVLLPFIEEELLLNSIQKYYLNLDADEKIRNQHLPSLCFKSTPTLHPTSNIIANNPYFPPLKETCAVCTEYSLDYYRPDGLIFKHGRFDEANMIYFPKFPVLNVLPYKFEFKKGVVDLFESRSKSTTLALNLTYQPDPDCIQYDDKWDPKDNDNNSSFQITNRQLLIERYLGKRIFVNWPHFEYGIVCAISDFRHFYTWSNIPGGSHFSFRSSINDDTHENKNYTQTPIYVSRYPFEISDENNKSIAIKTYTLDSMQSQMEYTKAITINRRYENRQGVMIGPIPLLLYVCPLIGYRTKCSSTSDKCQTTMCFSNQAMAYPLQTSISTITNYKYDLFQFPRTIYEGFKKDDPIFSLQTPYYSCMSYVQQIIKDTNGKYTVECRMEPSDATNQPDLHALSNRLDRLQLNYWTAQQVAEYLRTMPNVVSKLTGTIIITTGTGRRENINRVNVGFSWKANKPIKQLYGYTKKEEQVWLYSDAAVLIISDYMLQFPEIIATLVKNPKDDTYPELNIWPARKGRSRLEEVRTWIKKLPTYSVPLMDGAWQVLDAPVIKEIDRSTKSYFSKNPIKNSNEKTKLIPIEANRIFKPNESFGMCDPDIETRYELYDRVITVRLGTGVPLGTRGTIIGIMLGQTHLDAYYEVLFDNLPKTSLDAILLGGNNQQCRIKVRSYHLLNYSHSLRIRSNTNYSQARSMPNENAWEKRLLEQPSTSRQAQQQQQQQQQPPPPTRILKRTANENNSATTPKSAPAATSAPAKPNFIEVINSTLKEQQSAVNSSSPITTEKSKPSESPSTTRSLLPTSSSEQSSVLLPSPIDKRPDLEKIFSSVNSVLPVTNEQTTSLTTFPSQPGPVSLFLRAIQESKQVQNSSQQQPTSIQQQWDTIPPPPIPIIQQKHNEIPISVQQSQKIIPTSQQQQQSYDPFVPRQQTWESPPRQQLSQTLFAQAIENMTRAPPSSLLPSQFEQQSPLNISSPSQQQHQHQQQQQSLAFLERAIQQSNQQFNTNQTSFAISNGSMDIPPFQPFDLNLSNTYPGFPVGPLITPNVVQQQQQQPQPQSPMQSNNIRMGSPQTMSSPQTSYNSPPSQTPTTPQVNSPRMSGGSTLQFVPSQVLRNMDLIMGKLFKVLVWGKTAVGKTSLIEQLTYGRVEEKPYRETIEDTYCIQYDNSLNEKDIVLRVHDIGGVKNSPSDEFSNIRHLMTLVDALILVFDNRSNESFECCKAIKDIIEIKTTDKNKREIIPILVLCNEVVSDERRLGFNQVEAEQWTAKDKCFVGNRVWFVNLRDRARIVEAFTALMKELYKPQTANKEAADRNLLPRLGIGDTMTSNTTTNASIESQLDCALDLMRRLPPQQVEKNLSDLIDLVPDLTEELLAAVDQPLKVVRDRAVGKDYLLCDYNRDGDSYRSPWTNTYTPAFDGNLPSDRLRQLEVEANQAFEQYREMYFEGGVSSVYFWDLENGFAGVILIKKVGDGSKKIKGCWDSIHVVEVQEKQSGRSAHYKLTSTVMLWLQTHKTMSGMMNLGGSLTRQLESDHQITDFSQHIINIGKMVEEMENKIRQTLNSIYFGKTKDILNSLRNSENFQGRVRLQQANFTGELQSALNRTRPVE</sequence>
<comment type="caution">
    <text evidence="16">The sequence shown here is derived from an EMBL/GenBank/DDBJ whole genome shotgun (WGS) entry which is preliminary data.</text>
</comment>
<dbReference type="InterPro" id="IPR004859">
    <property type="entry name" value="Xrn1_N"/>
</dbReference>
<evidence type="ECO:0000313" key="16">
    <source>
        <dbReference type="EMBL" id="CAF3509569.1"/>
    </source>
</evidence>
<dbReference type="GO" id="GO:0005737">
    <property type="term" value="C:cytoplasm"/>
    <property type="evidence" value="ECO:0007669"/>
    <property type="project" value="InterPro"/>
</dbReference>
<feature type="compositionally biased region" description="Low complexity" evidence="11">
    <location>
        <begin position="1415"/>
        <end position="1440"/>
    </location>
</feature>
<dbReference type="InterPro" id="IPR001698">
    <property type="entry name" value="CAPZB"/>
</dbReference>
<evidence type="ECO:0000256" key="7">
    <source>
        <dbReference type="ARBA" id="ARBA00022839"/>
    </source>
</evidence>
<comment type="similarity">
    <text evidence="10">Belongs to the 5'-3' exonuclease family.</text>
</comment>
<dbReference type="InterPro" id="IPR041106">
    <property type="entry name" value="XRN1_D2_D3"/>
</dbReference>
<feature type="region of interest" description="Disordered" evidence="11">
    <location>
        <begin position="1533"/>
        <end position="1561"/>
    </location>
</feature>
<dbReference type="GO" id="GO:0004534">
    <property type="term" value="F:5'-3' RNA exonuclease activity"/>
    <property type="evidence" value="ECO:0007669"/>
    <property type="project" value="TreeGrafter"/>
</dbReference>
<evidence type="ECO:0000256" key="9">
    <source>
        <dbReference type="ARBA" id="ARBA00023212"/>
    </source>
</evidence>
<dbReference type="Gene3D" id="3.90.1150.210">
    <property type="entry name" value="F-actin capping protein, beta subunit"/>
    <property type="match status" value="1"/>
</dbReference>
<protein>
    <submittedName>
        <fullName evidence="16">Uncharacterized protein</fullName>
    </submittedName>
</protein>
<feature type="compositionally biased region" description="Polar residues" evidence="11">
    <location>
        <begin position="1397"/>
        <end position="1409"/>
    </location>
</feature>
<organism evidence="16 17">
    <name type="scientific">Adineta steineri</name>
    <dbReference type="NCBI Taxonomy" id="433720"/>
    <lineage>
        <taxon>Eukaryota</taxon>
        <taxon>Metazoa</taxon>
        <taxon>Spiralia</taxon>
        <taxon>Gnathifera</taxon>
        <taxon>Rotifera</taxon>
        <taxon>Eurotatoria</taxon>
        <taxon>Bdelloidea</taxon>
        <taxon>Adinetida</taxon>
        <taxon>Adinetidae</taxon>
        <taxon>Adineta</taxon>
    </lineage>
</organism>
<dbReference type="Pfam" id="PF18334">
    <property type="entry name" value="XRN1_D2_D3"/>
    <property type="match status" value="1"/>
</dbReference>
<dbReference type="Pfam" id="PF00071">
    <property type="entry name" value="Ras"/>
    <property type="match status" value="1"/>
</dbReference>
<feature type="region of interest" description="Disordered" evidence="11">
    <location>
        <begin position="1578"/>
        <end position="1612"/>
    </location>
</feature>
<dbReference type="SUPFAM" id="SSF52540">
    <property type="entry name" value="P-loop containing nucleoside triphosphate hydrolases"/>
    <property type="match status" value="1"/>
</dbReference>
<dbReference type="GO" id="GO:0016075">
    <property type="term" value="P:rRNA catabolic process"/>
    <property type="evidence" value="ECO:0007669"/>
    <property type="project" value="TreeGrafter"/>
</dbReference>
<comment type="subcellular location">
    <subcellularLocation>
        <location evidence="1">Cytoplasm</location>
        <location evidence="1">Cytoskeleton</location>
    </subcellularLocation>
</comment>
<evidence type="ECO:0000259" key="12">
    <source>
        <dbReference type="Pfam" id="PF03159"/>
    </source>
</evidence>
<dbReference type="Pfam" id="PF18129">
    <property type="entry name" value="SH3_12"/>
    <property type="match status" value="1"/>
</dbReference>
<evidence type="ECO:0000256" key="1">
    <source>
        <dbReference type="ARBA" id="ARBA00004245"/>
    </source>
</evidence>
<dbReference type="GO" id="GO:0003924">
    <property type="term" value="F:GTPase activity"/>
    <property type="evidence" value="ECO:0007669"/>
    <property type="project" value="InterPro"/>
</dbReference>
<evidence type="ECO:0000256" key="3">
    <source>
        <dbReference type="ARBA" id="ARBA00022467"/>
    </source>
</evidence>
<dbReference type="Gene3D" id="1.25.40.1050">
    <property type="match status" value="1"/>
</dbReference>
<feature type="compositionally biased region" description="Low complexity" evidence="11">
    <location>
        <begin position="1672"/>
        <end position="1686"/>
    </location>
</feature>
<evidence type="ECO:0000259" key="14">
    <source>
        <dbReference type="Pfam" id="PF18129"/>
    </source>
</evidence>
<dbReference type="Gene3D" id="1.20.58.570">
    <property type="match status" value="1"/>
</dbReference>
<feature type="domain" description="Exoribonuclease Xrn1 D2/D3" evidence="15">
    <location>
        <begin position="999"/>
        <end position="1194"/>
    </location>
</feature>
<dbReference type="Gene3D" id="2.170.260.40">
    <property type="match status" value="1"/>
</dbReference>
<dbReference type="PRINTS" id="PR00192">
    <property type="entry name" value="FACTINCAPB"/>
</dbReference>
<dbReference type="PROSITE" id="PS51419">
    <property type="entry name" value="RAB"/>
    <property type="match status" value="1"/>
</dbReference>
<feature type="compositionally biased region" description="Polar residues" evidence="11">
    <location>
        <begin position="1687"/>
        <end position="1697"/>
    </location>
</feature>
<dbReference type="InterPro" id="IPR047007">
    <property type="entry name" value="XRN1_D1_sf"/>
</dbReference>
<dbReference type="Pfam" id="PF03159">
    <property type="entry name" value="XRN_N"/>
    <property type="match status" value="1"/>
</dbReference>
<gene>
    <name evidence="16" type="ORF">OXD698_LOCUS1795</name>
</gene>
<evidence type="ECO:0000313" key="17">
    <source>
        <dbReference type="Proteomes" id="UP000663844"/>
    </source>
</evidence>
<feature type="region of interest" description="Disordered" evidence="11">
    <location>
        <begin position="429"/>
        <end position="476"/>
    </location>
</feature>
<feature type="compositionally biased region" description="Low complexity" evidence="11">
    <location>
        <begin position="1340"/>
        <end position="1349"/>
    </location>
</feature>
<dbReference type="FunFam" id="1.20.58.570:FF:000001">
    <property type="entry name" value="F-actin-capping protein subunit beta"/>
    <property type="match status" value="1"/>
</dbReference>
<dbReference type="CDD" id="cd18673">
    <property type="entry name" value="PIN_XRN1-2-like"/>
    <property type="match status" value="1"/>
</dbReference>
<dbReference type="Gene3D" id="3.40.50.300">
    <property type="entry name" value="P-loop containing nucleotide triphosphate hydrolases"/>
    <property type="match status" value="1"/>
</dbReference>
<dbReference type="GO" id="GO:0051016">
    <property type="term" value="P:barbed-end actin filament capping"/>
    <property type="evidence" value="ECO:0007669"/>
    <property type="project" value="InterPro"/>
</dbReference>
<dbReference type="FunFam" id="3.90.1150.210:FF:000001">
    <property type="entry name" value="F-actin-capping protein subunit beta"/>
    <property type="match status" value="1"/>
</dbReference>
<dbReference type="PANTHER" id="PTHR12341">
    <property type="entry name" value="5'-&gt;3' EXORIBONUCLEASE"/>
    <property type="match status" value="1"/>
</dbReference>
<dbReference type="GO" id="GO:0008290">
    <property type="term" value="C:F-actin capping protein complex"/>
    <property type="evidence" value="ECO:0007669"/>
    <property type="project" value="InterPro"/>
</dbReference>
<feature type="compositionally biased region" description="Polar residues" evidence="11">
    <location>
        <begin position="1583"/>
        <end position="1600"/>
    </location>
</feature>
<evidence type="ECO:0000256" key="11">
    <source>
        <dbReference type="SAM" id="MobiDB-lite"/>
    </source>
</evidence>
<feature type="compositionally biased region" description="Polar residues" evidence="11">
    <location>
        <begin position="1551"/>
        <end position="1561"/>
    </location>
</feature>
<reference evidence="16" key="1">
    <citation type="submission" date="2021-02" db="EMBL/GenBank/DDBJ databases">
        <authorList>
            <person name="Nowell W R."/>
        </authorList>
    </citation>
    <scope>NUCLEOTIDE SEQUENCE</scope>
</reference>